<accession>A0A9X2PLG7</accession>
<dbReference type="EMBL" id="JANUAE010000014">
    <property type="protein sequence ID" value="MCS3711438.1"/>
    <property type="molecule type" value="Genomic_DNA"/>
</dbReference>
<organism evidence="1 2">
    <name type="scientific">Salinibacter ruber</name>
    <dbReference type="NCBI Taxonomy" id="146919"/>
    <lineage>
        <taxon>Bacteria</taxon>
        <taxon>Pseudomonadati</taxon>
        <taxon>Rhodothermota</taxon>
        <taxon>Rhodothermia</taxon>
        <taxon>Rhodothermales</taxon>
        <taxon>Salinibacteraceae</taxon>
        <taxon>Salinibacter</taxon>
    </lineage>
</organism>
<name>A0A9X2PLG7_9BACT</name>
<dbReference type="Proteomes" id="UP001155057">
    <property type="component" value="Unassembled WGS sequence"/>
</dbReference>
<proteinExistence type="predicted"/>
<evidence type="ECO:0000313" key="1">
    <source>
        <dbReference type="EMBL" id="MCS3711438.1"/>
    </source>
</evidence>
<sequence length="79" mass="8799">MRSFSRRGSYIVQDLPIRDLTQSGISFPGVFDCSVCHFGELRHVADEIFRGLDFEDGKRVVVGSIAICLSPGEDFSDPF</sequence>
<comment type="caution">
    <text evidence="1">The sequence shown here is derived from an EMBL/GenBank/DDBJ whole genome shotgun (WGS) entry which is preliminary data.</text>
</comment>
<reference evidence="1" key="1">
    <citation type="submission" date="2022-08" db="EMBL/GenBank/DDBJ databases">
        <title>Genomic Encyclopedia of Type Strains, Phase V (KMG-V): Genome sequencing to study the core and pangenomes of soil and plant-associated prokaryotes.</title>
        <authorList>
            <person name="Whitman W."/>
        </authorList>
    </citation>
    <scope>NUCLEOTIDE SEQUENCE</scope>
    <source>
        <strain evidence="1">SP3049</strain>
    </source>
</reference>
<protein>
    <submittedName>
        <fullName evidence="1">Uncharacterized protein</fullName>
    </submittedName>
</protein>
<evidence type="ECO:0000313" key="2">
    <source>
        <dbReference type="Proteomes" id="UP001155057"/>
    </source>
</evidence>
<dbReference type="AlphaFoldDB" id="A0A9X2PLG7"/>
<gene>
    <name evidence="1" type="ORF">GGP61_003071</name>
</gene>